<dbReference type="AlphaFoldDB" id="A0AAA9T8C9"/>
<accession>A0AAA9T8C9</accession>
<reference evidence="2" key="3">
    <citation type="submission" date="2025-09" db="UniProtKB">
        <authorList>
            <consortium name="Ensembl"/>
        </authorList>
    </citation>
    <scope>IDENTIFICATION</scope>
    <source>
        <strain evidence="2">Hereford</strain>
    </source>
</reference>
<dbReference type="InterPro" id="IPR034545">
    <property type="entry name" value="Meikin"/>
</dbReference>
<evidence type="ECO:0000256" key="1">
    <source>
        <dbReference type="SAM" id="MobiDB-lite"/>
    </source>
</evidence>
<dbReference type="GO" id="GO:0051754">
    <property type="term" value="P:meiotic sister chromatid cohesion, centromeric"/>
    <property type="evidence" value="ECO:0007669"/>
    <property type="project" value="InterPro"/>
</dbReference>
<feature type="region of interest" description="Disordered" evidence="1">
    <location>
        <begin position="320"/>
        <end position="343"/>
    </location>
</feature>
<dbReference type="PANTHER" id="PTHR38006:SF1">
    <property type="entry name" value="MEIOSIS-SPECIFIC KINETOCHORE PROTEIN"/>
    <property type="match status" value="1"/>
</dbReference>
<name>A0AAA9T8C9_BOVIN</name>
<proteinExistence type="predicted"/>
<feature type="region of interest" description="Disordered" evidence="1">
    <location>
        <begin position="253"/>
        <end position="306"/>
    </location>
</feature>
<dbReference type="GeneTree" id="ENSGT00390000016270"/>
<feature type="region of interest" description="Disordered" evidence="1">
    <location>
        <begin position="19"/>
        <end position="39"/>
    </location>
</feature>
<reference evidence="2" key="2">
    <citation type="submission" date="2025-08" db="UniProtKB">
        <authorList>
            <consortium name="Ensembl"/>
        </authorList>
    </citation>
    <scope>IDENTIFICATION</scope>
    <source>
        <strain evidence="2">Hereford</strain>
    </source>
</reference>
<protein>
    <submittedName>
        <fullName evidence="2">Meiotic kinetochore factor</fullName>
    </submittedName>
</protein>
<reference evidence="2" key="1">
    <citation type="submission" date="2018-03" db="EMBL/GenBank/DDBJ databases">
        <title>ARS-UCD1.2.</title>
        <authorList>
            <person name="Rosen B.D."/>
            <person name="Bickhart D.M."/>
            <person name="Koren S."/>
            <person name="Schnabel R.D."/>
            <person name="Hall R."/>
            <person name="Zimin A."/>
            <person name="Dreischer C."/>
            <person name="Schultheiss S."/>
            <person name="Schroeder S.G."/>
            <person name="Elsik C.G."/>
            <person name="Couldrey C."/>
            <person name="Liu G.E."/>
            <person name="Van Tassell C.P."/>
            <person name="Phillippy A.M."/>
            <person name="Smith T.P.L."/>
            <person name="Medrano J.F."/>
        </authorList>
    </citation>
    <scope>NUCLEOTIDE SEQUENCE [LARGE SCALE GENOMIC DNA]</scope>
    <source>
        <strain evidence="2">Hereford</strain>
    </source>
</reference>
<evidence type="ECO:0000313" key="3">
    <source>
        <dbReference type="Proteomes" id="UP000009136"/>
    </source>
</evidence>
<dbReference type="GlyGen" id="A0AAA9T8C9">
    <property type="glycosylation" value="1 site"/>
</dbReference>
<dbReference type="Proteomes" id="UP000009136">
    <property type="component" value="Chromosome 7"/>
</dbReference>
<dbReference type="PANTHER" id="PTHR38006">
    <property type="entry name" value="MEIOSIS-SPECIFIC KINETOCHORE PROTEIN"/>
    <property type="match status" value="1"/>
</dbReference>
<feature type="compositionally biased region" description="Polar residues" evidence="1">
    <location>
        <begin position="292"/>
        <end position="306"/>
    </location>
</feature>
<dbReference type="GO" id="GO:0000776">
    <property type="term" value="C:kinetochore"/>
    <property type="evidence" value="ECO:0007669"/>
    <property type="project" value="InterPro"/>
</dbReference>
<evidence type="ECO:0000313" key="2">
    <source>
        <dbReference type="Ensembl" id="ENSBTAP00000094215.1"/>
    </source>
</evidence>
<keyword evidence="3" id="KW-1185">Reference proteome</keyword>
<sequence>MWSLGVYTRKKQARGRLNLTPTTGLGARAKAEAPSRSGRKLFAHCLKRNGKTRGLQRIAEKSERSGQGGDSSRPPSTELKATGEKNLHENSTSEETQDEKIALLSESVTDDLQADSSNSSNSKQVTGLSLQHDISGSLLSYSFTDSSTEYKSSEENLSSFPSPELFRGSDYLEWEHPMLEENMPCKNSTLLDISKAVAIEKVPEFSNLSAILGTSSEDYQKCHRKVMTMLADQNISSELKAESDNASCGVLLAEKNCPSTPGEKKEKPEKDPEPRDTNFQTTLSSRRLKSKVPSSHQRSVVESSAGKSVAKVLLPQPLKPALNAHSSTSDKKSRGLLTSTPSSQTPGLVIDLSSVQKASFEELFPNVSNYVNSDEIVPVSTLQDSSSNEVPSNASEICYIIKASPGTRQVESKGIIVKKKYSLPKDIPQVFPSIRVFSNAIALCIMGQSVGASASASVLPIL</sequence>
<feature type="region of interest" description="Disordered" evidence="1">
    <location>
        <begin position="52"/>
        <end position="98"/>
    </location>
</feature>
<dbReference type="Ensembl" id="ENSBTAT00000095374.1">
    <property type="protein sequence ID" value="ENSBTAP00000094215.1"/>
    <property type="gene ID" value="ENSBTAG00000058820.2"/>
</dbReference>
<gene>
    <name evidence="2" type="primary">MEIKIN</name>
</gene>
<organism evidence="2 3">
    <name type="scientific">Bos taurus</name>
    <name type="common">Bovine</name>
    <dbReference type="NCBI Taxonomy" id="9913"/>
    <lineage>
        <taxon>Eukaryota</taxon>
        <taxon>Metazoa</taxon>
        <taxon>Chordata</taxon>
        <taxon>Craniata</taxon>
        <taxon>Vertebrata</taxon>
        <taxon>Euteleostomi</taxon>
        <taxon>Mammalia</taxon>
        <taxon>Eutheria</taxon>
        <taxon>Laurasiatheria</taxon>
        <taxon>Artiodactyla</taxon>
        <taxon>Ruminantia</taxon>
        <taxon>Pecora</taxon>
        <taxon>Bovidae</taxon>
        <taxon>Bovinae</taxon>
        <taxon>Bos</taxon>
    </lineage>
</organism>
<feature type="compositionally biased region" description="Basic and acidic residues" evidence="1">
    <location>
        <begin position="262"/>
        <end position="276"/>
    </location>
</feature>